<dbReference type="InterPro" id="IPR051477">
    <property type="entry name" value="Expansin_CellWall"/>
</dbReference>
<evidence type="ECO:0000313" key="4">
    <source>
        <dbReference type="EMBL" id="CAG8577956.1"/>
    </source>
</evidence>
<organism evidence="4 5">
    <name type="scientific">Ambispora leptoticha</name>
    <dbReference type="NCBI Taxonomy" id="144679"/>
    <lineage>
        <taxon>Eukaryota</taxon>
        <taxon>Fungi</taxon>
        <taxon>Fungi incertae sedis</taxon>
        <taxon>Mucoromycota</taxon>
        <taxon>Glomeromycotina</taxon>
        <taxon>Glomeromycetes</taxon>
        <taxon>Archaeosporales</taxon>
        <taxon>Ambisporaceae</taxon>
        <taxon>Ambispora</taxon>
    </lineage>
</organism>
<gene>
    <name evidence="4" type="ORF">ALEPTO_LOCUS7122</name>
</gene>
<feature type="region of interest" description="Disordered" evidence="2">
    <location>
        <begin position="199"/>
        <end position="219"/>
    </location>
</feature>
<proteinExistence type="predicted"/>
<dbReference type="InterPro" id="IPR009009">
    <property type="entry name" value="RlpA-like_DPBB"/>
</dbReference>
<dbReference type="Gene3D" id="2.40.40.10">
    <property type="entry name" value="RlpA-like domain"/>
    <property type="match status" value="1"/>
</dbReference>
<comment type="caution">
    <text evidence="4">The sequence shown here is derived from an EMBL/GenBank/DDBJ whole genome shotgun (WGS) entry which is preliminary data.</text>
</comment>
<dbReference type="SUPFAM" id="SSF50685">
    <property type="entry name" value="Barwin-like endoglucanases"/>
    <property type="match status" value="1"/>
</dbReference>
<dbReference type="OrthoDB" id="623670at2759"/>
<reference evidence="4" key="1">
    <citation type="submission" date="2021-06" db="EMBL/GenBank/DDBJ databases">
        <authorList>
            <person name="Kallberg Y."/>
            <person name="Tangrot J."/>
            <person name="Rosling A."/>
        </authorList>
    </citation>
    <scope>NUCLEOTIDE SEQUENCE</scope>
    <source>
        <strain evidence="4">FL130A</strain>
    </source>
</reference>
<dbReference type="CDD" id="cd22191">
    <property type="entry name" value="DPBB_RlpA_EXP_N-like"/>
    <property type="match status" value="1"/>
</dbReference>
<dbReference type="PANTHER" id="PTHR31836">
    <property type="match status" value="1"/>
</dbReference>
<feature type="domain" description="RlpA-like protein double-psi beta-barrel" evidence="3">
    <location>
        <begin position="89"/>
        <end position="135"/>
    </location>
</feature>
<name>A0A9N9BW01_9GLOM</name>
<evidence type="ECO:0000256" key="2">
    <source>
        <dbReference type="SAM" id="MobiDB-lite"/>
    </source>
</evidence>
<dbReference type="EMBL" id="CAJVPS010002863">
    <property type="protein sequence ID" value="CAG8577956.1"/>
    <property type="molecule type" value="Genomic_DNA"/>
</dbReference>
<evidence type="ECO:0000259" key="3">
    <source>
        <dbReference type="Pfam" id="PF03330"/>
    </source>
</evidence>
<dbReference type="Pfam" id="PF03330">
    <property type="entry name" value="DPBB_1"/>
    <property type="match status" value="1"/>
</dbReference>
<accession>A0A9N9BW01</accession>
<keyword evidence="1" id="KW-0732">Signal</keyword>
<keyword evidence="5" id="KW-1185">Reference proteome</keyword>
<feature type="compositionally biased region" description="Basic residues" evidence="2">
    <location>
        <begin position="204"/>
        <end position="219"/>
    </location>
</feature>
<dbReference type="InterPro" id="IPR036908">
    <property type="entry name" value="RlpA-like_sf"/>
</dbReference>
<dbReference type="PANTHER" id="PTHR31836:SF28">
    <property type="entry name" value="SRCR DOMAIN-CONTAINING PROTEIN-RELATED"/>
    <property type="match status" value="1"/>
</dbReference>
<evidence type="ECO:0000313" key="5">
    <source>
        <dbReference type="Proteomes" id="UP000789508"/>
    </source>
</evidence>
<dbReference type="AlphaFoldDB" id="A0A9N9BW01"/>
<dbReference type="Proteomes" id="UP000789508">
    <property type="component" value="Unassembled WGS sequence"/>
</dbReference>
<evidence type="ECO:0000256" key="1">
    <source>
        <dbReference type="ARBA" id="ARBA00022729"/>
    </source>
</evidence>
<protein>
    <submittedName>
        <fullName evidence="4">4394_t:CDS:1</fullName>
    </submittedName>
</protein>
<sequence>MFDVARQIIGLSSNEGRIFSELRAKPSTSGEMCTTLEKRGFGGKATYYNPSLGSCGQENSDSDFICALNKPQWGNPSNPNANPLCGKKIIVHGPLGSVTVTVQDSCPNCGFGDLDLTLAAFNKIGDSNAGFVPITWDWADESGDQPLSRISQLFFDGIIVSNLPSYSGIGKNFKSKSLGKANVDLGGLTTITMAATTPTTEIKKKAKHHDKKKNSKQNS</sequence>